<feature type="compositionally biased region" description="Basic residues" evidence="8">
    <location>
        <begin position="130"/>
        <end position="141"/>
    </location>
</feature>
<evidence type="ECO:0000259" key="9">
    <source>
        <dbReference type="PROSITE" id="PS51007"/>
    </source>
</evidence>
<dbReference type="GO" id="GO:0020037">
    <property type="term" value="F:heme binding"/>
    <property type="evidence" value="ECO:0007669"/>
    <property type="project" value="InterPro"/>
</dbReference>
<dbReference type="InterPro" id="IPR009056">
    <property type="entry name" value="Cyt_c-like_dom"/>
</dbReference>
<dbReference type="AlphaFoldDB" id="A0A502GI67"/>
<comment type="caution">
    <text evidence="10">The sequence shown here is derived from an EMBL/GenBank/DDBJ whole genome shotgun (WGS) entry which is preliminary data.</text>
</comment>
<dbReference type="SUPFAM" id="SSF49503">
    <property type="entry name" value="Cupredoxins"/>
    <property type="match status" value="1"/>
</dbReference>
<dbReference type="InterPro" id="IPR004852">
    <property type="entry name" value="Di-haem_cyt_c_peroxidsae"/>
</dbReference>
<feature type="compositionally biased region" description="Basic and acidic residues" evidence="8">
    <location>
        <begin position="97"/>
        <end position="110"/>
    </location>
</feature>
<evidence type="ECO:0000256" key="5">
    <source>
        <dbReference type="ARBA" id="ARBA00023002"/>
    </source>
</evidence>
<keyword evidence="3 7" id="KW-0479">Metal-binding</keyword>
<evidence type="ECO:0000256" key="4">
    <source>
        <dbReference type="ARBA" id="ARBA00022729"/>
    </source>
</evidence>
<dbReference type="GO" id="GO:0009055">
    <property type="term" value="F:electron transfer activity"/>
    <property type="evidence" value="ECO:0007669"/>
    <property type="project" value="InterPro"/>
</dbReference>
<dbReference type="GO" id="GO:0004130">
    <property type="term" value="F:cytochrome-c peroxidase activity"/>
    <property type="evidence" value="ECO:0007669"/>
    <property type="project" value="TreeGrafter"/>
</dbReference>
<dbReference type="OrthoDB" id="9805202at2"/>
<feature type="compositionally biased region" description="Low complexity" evidence="8">
    <location>
        <begin position="154"/>
        <end position="163"/>
    </location>
</feature>
<organism evidence="10 11">
    <name type="scientific">Muricoccus nepalensis</name>
    <dbReference type="NCBI Taxonomy" id="1854500"/>
    <lineage>
        <taxon>Bacteria</taxon>
        <taxon>Pseudomonadati</taxon>
        <taxon>Pseudomonadota</taxon>
        <taxon>Alphaproteobacteria</taxon>
        <taxon>Acetobacterales</taxon>
        <taxon>Roseomonadaceae</taxon>
        <taxon>Muricoccus</taxon>
    </lineage>
</organism>
<keyword evidence="2 7" id="KW-0349">Heme</keyword>
<dbReference type="InterPro" id="IPR051395">
    <property type="entry name" value="Cytochrome_c_Peroxidase/MauG"/>
</dbReference>
<proteinExistence type="predicted"/>
<dbReference type="Proteomes" id="UP000317078">
    <property type="component" value="Unassembled WGS sequence"/>
</dbReference>
<evidence type="ECO:0000313" key="11">
    <source>
        <dbReference type="Proteomes" id="UP000317078"/>
    </source>
</evidence>
<dbReference type="InterPro" id="IPR036909">
    <property type="entry name" value="Cyt_c-like_dom_sf"/>
</dbReference>
<keyword evidence="6 7" id="KW-0408">Iron</keyword>
<gene>
    <name evidence="10" type="ORF">EAH89_03405</name>
</gene>
<keyword evidence="11" id="KW-1185">Reference proteome</keyword>
<dbReference type="PANTHER" id="PTHR30600:SF10">
    <property type="entry name" value="BLL6722 PROTEIN"/>
    <property type="match status" value="1"/>
</dbReference>
<reference evidence="10 11" key="1">
    <citation type="journal article" date="2019" name="Environ. Microbiol.">
        <title>Species interactions and distinct microbial communities in high Arctic permafrost affected cryosols are associated with the CH4 and CO2 gas fluxes.</title>
        <authorList>
            <person name="Altshuler I."/>
            <person name="Hamel J."/>
            <person name="Turney S."/>
            <person name="Magnuson E."/>
            <person name="Levesque R."/>
            <person name="Greer C."/>
            <person name="Whyte L.G."/>
        </authorList>
    </citation>
    <scope>NUCLEOTIDE SEQUENCE [LARGE SCALE GENOMIC DNA]</scope>
    <source>
        <strain evidence="10 11">S9.3B</strain>
    </source>
</reference>
<feature type="compositionally biased region" description="Basic and acidic residues" evidence="8">
    <location>
        <begin position="118"/>
        <end position="129"/>
    </location>
</feature>
<name>A0A502GI67_9PROT</name>
<dbReference type="InterPro" id="IPR008972">
    <property type="entry name" value="Cupredoxin"/>
</dbReference>
<dbReference type="Gene3D" id="1.10.760.10">
    <property type="entry name" value="Cytochrome c-like domain"/>
    <property type="match status" value="2"/>
</dbReference>
<evidence type="ECO:0000256" key="6">
    <source>
        <dbReference type="ARBA" id="ARBA00023004"/>
    </source>
</evidence>
<dbReference type="GO" id="GO:0030313">
    <property type="term" value="C:cell envelope"/>
    <property type="evidence" value="ECO:0007669"/>
    <property type="project" value="UniProtKB-SubCell"/>
</dbReference>
<feature type="domain" description="Cytochrome c" evidence="9">
    <location>
        <begin position="252"/>
        <end position="387"/>
    </location>
</feature>
<evidence type="ECO:0000256" key="3">
    <source>
        <dbReference type="ARBA" id="ARBA00022723"/>
    </source>
</evidence>
<evidence type="ECO:0000256" key="2">
    <source>
        <dbReference type="ARBA" id="ARBA00022617"/>
    </source>
</evidence>
<evidence type="ECO:0000256" key="1">
    <source>
        <dbReference type="ARBA" id="ARBA00004196"/>
    </source>
</evidence>
<sequence>MGRRGVPLPPPDGGDLREPAPRAAPPPRAGLRGRAGEPRQPRAAQARGGGPGGGLPRRPRADRPRAGGRRARPRPQLGPLRRGGRGPDHARRRRRVRGGDRGRPPGERRGVPGRPRLPRRDGGAAEPQRRRPARRPRRRARLGGGAGRARRPAPRLADAAPALRPRDERARPARRRRPLRAGRAALAVRARLLDGLLSGALLVLLAASLGALVAPAGSADAGSAAEDAALRAAYRRPAEPPPAPADNPTTAARAQLGRRLFFDPSLSSTGAMSCSSCHQPAHGFSDGLPLARGAGGKALRRRSPTIWNLAWAPFLFWDGRAEGLEAQAAAPIEAHEEMGQPLEALIARMGGDPAWRAAFAAAFPGAGPAVTKDNLVRALAAWERTLVSPRTRFDAWVEGDDAALSPAERRGLSVFNGPAGCATCHEGWAFTDHAFYDIGLPLRPGAPPDLGRGPVLGEARADHAFKTPTLREAMRRAPYMHDGSLPTIEAVLDHYAGGVVDRPTLAPELPRRLALDARQRADLVAFLDTLTSAPDAALPEMATPPAAPAPPPGLAPVARARVSQRNRQFAPLRVALVPGGTLEIVNDDTTAHNIRIDSPDLQRNSGIQDPGQTVSWRIPTAGRYVAFCGIHPKMRLEVTVAAP</sequence>
<dbReference type="PROSITE" id="PS51007">
    <property type="entry name" value="CYTC"/>
    <property type="match status" value="2"/>
</dbReference>
<keyword evidence="4" id="KW-0732">Signal</keyword>
<feature type="domain" description="Cytochrome c" evidence="9">
    <location>
        <begin position="406"/>
        <end position="531"/>
    </location>
</feature>
<feature type="region of interest" description="Disordered" evidence="8">
    <location>
        <begin position="1"/>
        <end position="177"/>
    </location>
</feature>
<dbReference type="EMBL" id="RCZP01000002">
    <property type="protein sequence ID" value="TPG60433.1"/>
    <property type="molecule type" value="Genomic_DNA"/>
</dbReference>
<dbReference type="PANTHER" id="PTHR30600">
    <property type="entry name" value="CYTOCHROME C PEROXIDASE-RELATED"/>
    <property type="match status" value="1"/>
</dbReference>
<evidence type="ECO:0000256" key="8">
    <source>
        <dbReference type="SAM" id="MobiDB-lite"/>
    </source>
</evidence>
<dbReference type="Pfam" id="PF03150">
    <property type="entry name" value="CCP_MauG"/>
    <property type="match status" value="1"/>
</dbReference>
<dbReference type="GO" id="GO:0046872">
    <property type="term" value="F:metal ion binding"/>
    <property type="evidence" value="ECO:0007669"/>
    <property type="project" value="UniProtKB-KW"/>
</dbReference>
<protein>
    <recommendedName>
        <fullName evidence="9">Cytochrome c domain-containing protein</fullName>
    </recommendedName>
</protein>
<evidence type="ECO:0000256" key="7">
    <source>
        <dbReference type="PROSITE-ProRule" id="PRU00433"/>
    </source>
</evidence>
<accession>A0A502GI67</accession>
<dbReference type="Gene3D" id="2.60.40.420">
    <property type="entry name" value="Cupredoxins - blue copper proteins"/>
    <property type="match status" value="1"/>
</dbReference>
<comment type="subcellular location">
    <subcellularLocation>
        <location evidence="1">Cell envelope</location>
    </subcellularLocation>
</comment>
<keyword evidence="5" id="KW-0560">Oxidoreductase</keyword>
<evidence type="ECO:0000313" key="10">
    <source>
        <dbReference type="EMBL" id="TPG60433.1"/>
    </source>
</evidence>
<dbReference type="SUPFAM" id="SSF46626">
    <property type="entry name" value="Cytochrome c"/>
    <property type="match status" value="2"/>
</dbReference>